<reference evidence="2 3" key="2">
    <citation type="journal article" date="2013" name="PLoS ONE">
        <title>INDIGO - INtegrated Data Warehouse of MIcrobial GenOmes with Examples from the Red Sea Extremophiles.</title>
        <authorList>
            <person name="Alam I."/>
            <person name="Antunes A."/>
            <person name="Kamau A.A."/>
            <person name="Ba Alawi W."/>
            <person name="Kalkatawi M."/>
            <person name="Stingl U."/>
            <person name="Bajic V.B."/>
        </authorList>
    </citation>
    <scope>NUCLEOTIDE SEQUENCE [LARGE SCALE GENOMIC DNA]</scope>
    <source>
        <strain evidence="2 3">SARL4B</strain>
    </source>
</reference>
<feature type="compositionally biased region" description="Acidic residues" evidence="1">
    <location>
        <begin position="1"/>
        <end position="10"/>
    </location>
</feature>
<dbReference type="RefSeq" id="WP_021029353.1">
    <property type="nucleotide sequence ID" value="NZ_AFNT02000003.1"/>
</dbReference>
<sequence length="191" mass="20766">MPNSDGDDGSGVDLNLDEGMGQFDDEQPEEEATETTSADPEWGEESAPSQDAEPRSSSEDSDQIASSQEGALDVTEIAGSTSIEQIVSHASDGTIEDTHVPGTDYGRIPYVFQRTGQKKTSFDRPGQRRFNTFAQTEDLIEAVEDWVNSEKYPETNVLLADIVEAALIAGLCNPEAIESVLDAWGYKDLEE</sequence>
<dbReference type="AlphaFoldDB" id="U2E6G9"/>
<proteinExistence type="predicted"/>
<dbReference type="EMBL" id="AFNT02000003">
    <property type="protein sequence ID" value="ERJ07471.1"/>
    <property type="molecule type" value="Genomic_DNA"/>
</dbReference>
<evidence type="ECO:0000313" key="2">
    <source>
        <dbReference type="EMBL" id="ERJ07471.1"/>
    </source>
</evidence>
<gene>
    <name evidence="2" type="ORF">HLRTI_000514</name>
</gene>
<name>U2E6G9_9EURY</name>
<organism evidence="2 3">
    <name type="scientific">Halorhabdus tiamatea SARL4B</name>
    <dbReference type="NCBI Taxonomy" id="1033806"/>
    <lineage>
        <taxon>Archaea</taxon>
        <taxon>Methanobacteriati</taxon>
        <taxon>Methanobacteriota</taxon>
        <taxon>Stenosarchaea group</taxon>
        <taxon>Halobacteria</taxon>
        <taxon>Halobacteriales</taxon>
        <taxon>Haloarculaceae</taxon>
        <taxon>Halorhabdus</taxon>
    </lineage>
</organism>
<feature type="region of interest" description="Disordered" evidence="1">
    <location>
        <begin position="1"/>
        <end position="69"/>
    </location>
</feature>
<reference evidence="2 3" key="1">
    <citation type="journal article" date="2011" name="J. Bacteriol.">
        <title>Genome sequence of Halorhabdus tiamatea, the first archaeon isolated from a deep-sea anoxic brine lake.</title>
        <authorList>
            <person name="Antunes A."/>
            <person name="Alam I."/>
            <person name="Bajic V.B."/>
            <person name="Stingl U."/>
        </authorList>
    </citation>
    <scope>NUCLEOTIDE SEQUENCE [LARGE SCALE GENOMIC DNA]</scope>
    <source>
        <strain evidence="2 3">SARL4B</strain>
    </source>
</reference>
<evidence type="ECO:0000256" key="1">
    <source>
        <dbReference type="SAM" id="MobiDB-lite"/>
    </source>
</evidence>
<dbReference type="Proteomes" id="UP000003861">
    <property type="component" value="Unassembled WGS sequence"/>
</dbReference>
<feature type="compositionally biased region" description="Acidic residues" evidence="1">
    <location>
        <begin position="23"/>
        <end position="33"/>
    </location>
</feature>
<evidence type="ECO:0000313" key="3">
    <source>
        <dbReference type="Proteomes" id="UP000003861"/>
    </source>
</evidence>
<comment type="caution">
    <text evidence="2">The sequence shown here is derived from an EMBL/GenBank/DDBJ whole genome shotgun (WGS) entry which is preliminary data.</text>
</comment>
<protein>
    <submittedName>
        <fullName evidence="2">Uncharacterized protein</fullName>
    </submittedName>
</protein>
<accession>U2E6G9</accession>